<name>A0ACC2V8F1_9TREE</name>
<comment type="caution">
    <text evidence="1">The sequence shown here is derived from an EMBL/GenBank/DDBJ whole genome shotgun (WGS) entry which is preliminary data.</text>
</comment>
<sequence length="63" mass="6961">MAQIRRACTNREPLDGDGRELADVYAPIYGLGNVGIILMRRKERRIAGKVLKQAVTGCYTAPN</sequence>
<gene>
    <name evidence="1" type="ORF">QFC21_005712</name>
</gene>
<evidence type="ECO:0000313" key="2">
    <source>
        <dbReference type="Proteomes" id="UP001227268"/>
    </source>
</evidence>
<organism evidence="1 2">
    <name type="scientific">Naganishia friedmannii</name>
    <dbReference type="NCBI Taxonomy" id="89922"/>
    <lineage>
        <taxon>Eukaryota</taxon>
        <taxon>Fungi</taxon>
        <taxon>Dikarya</taxon>
        <taxon>Basidiomycota</taxon>
        <taxon>Agaricomycotina</taxon>
        <taxon>Tremellomycetes</taxon>
        <taxon>Filobasidiales</taxon>
        <taxon>Filobasidiaceae</taxon>
        <taxon>Naganishia</taxon>
    </lineage>
</organism>
<evidence type="ECO:0000313" key="1">
    <source>
        <dbReference type="EMBL" id="KAJ9095346.1"/>
    </source>
</evidence>
<accession>A0ACC2V8F1</accession>
<protein>
    <submittedName>
        <fullName evidence="1">Uncharacterized protein</fullName>
    </submittedName>
</protein>
<dbReference type="Proteomes" id="UP001227268">
    <property type="component" value="Unassembled WGS sequence"/>
</dbReference>
<keyword evidence="2" id="KW-1185">Reference proteome</keyword>
<reference evidence="1" key="1">
    <citation type="submission" date="2023-04" db="EMBL/GenBank/DDBJ databases">
        <title>Draft Genome sequencing of Naganishia species isolated from polar environments using Oxford Nanopore Technology.</title>
        <authorList>
            <person name="Leo P."/>
            <person name="Venkateswaran K."/>
        </authorList>
    </citation>
    <scope>NUCLEOTIDE SEQUENCE</scope>
    <source>
        <strain evidence="1">MNA-CCFEE 5423</strain>
    </source>
</reference>
<proteinExistence type="predicted"/>
<dbReference type="EMBL" id="JASBWT010000022">
    <property type="protein sequence ID" value="KAJ9095346.1"/>
    <property type="molecule type" value="Genomic_DNA"/>
</dbReference>